<dbReference type="Pfam" id="PF00984">
    <property type="entry name" value="UDPG_MGDP_dh"/>
    <property type="match status" value="1"/>
</dbReference>
<comment type="caution">
    <text evidence="2">The sequence shown here is derived from an EMBL/GenBank/DDBJ whole genome shotgun (WGS) entry which is preliminary data.</text>
</comment>
<accession>X1KV89</accession>
<proteinExistence type="predicted"/>
<organism evidence="2">
    <name type="scientific">marine sediment metagenome</name>
    <dbReference type="NCBI Taxonomy" id="412755"/>
    <lineage>
        <taxon>unclassified sequences</taxon>
        <taxon>metagenomes</taxon>
        <taxon>ecological metagenomes</taxon>
    </lineage>
</organism>
<evidence type="ECO:0000259" key="1">
    <source>
        <dbReference type="Pfam" id="PF00984"/>
    </source>
</evidence>
<feature type="domain" description="UDP-glucose/GDP-mannose dehydrogenase dimerisation" evidence="1">
    <location>
        <begin position="20"/>
        <end position="55"/>
    </location>
</feature>
<dbReference type="InterPro" id="IPR014026">
    <property type="entry name" value="UDP-Glc/GDP-Man_DH_dimer"/>
</dbReference>
<dbReference type="Gene3D" id="3.40.50.720">
    <property type="entry name" value="NAD(P)-binding Rossmann-like Domain"/>
    <property type="match status" value="1"/>
</dbReference>
<dbReference type="GO" id="GO:0051287">
    <property type="term" value="F:NAD binding"/>
    <property type="evidence" value="ECO:0007669"/>
    <property type="project" value="InterPro"/>
</dbReference>
<evidence type="ECO:0000313" key="2">
    <source>
        <dbReference type="EMBL" id="GAH94074.1"/>
    </source>
</evidence>
<dbReference type="GO" id="GO:0016616">
    <property type="term" value="F:oxidoreductase activity, acting on the CH-OH group of donors, NAD or NADP as acceptor"/>
    <property type="evidence" value="ECO:0007669"/>
    <property type="project" value="InterPro"/>
</dbReference>
<sequence>TIIRVYLDDKIPFEEFIRKTFGGFCLPKDLDSLIKFGRDYKTNIDLLNAIKNINEVMPE</sequence>
<name>X1KV89_9ZZZZ</name>
<reference evidence="2" key="1">
    <citation type="journal article" date="2014" name="Front. Microbiol.">
        <title>High frequency of phylogenetically diverse reductive dehalogenase-homologous genes in deep subseafloor sedimentary metagenomes.</title>
        <authorList>
            <person name="Kawai M."/>
            <person name="Futagami T."/>
            <person name="Toyoda A."/>
            <person name="Takaki Y."/>
            <person name="Nishi S."/>
            <person name="Hori S."/>
            <person name="Arai W."/>
            <person name="Tsubouchi T."/>
            <person name="Morono Y."/>
            <person name="Uchiyama I."/>
            <person name="Ito T."/>
            <person name="Fujiyama A."/>
            <person name="Inagaki F."/>
            <person name="Takami H."/>
        </authorList>
    </citation>
    <scope>NUCLEOTIDE SEQUENCE</scope>
    <source>
        <strain evidence="2">Expedition CK06-06</strain>
    </source>
</reference>
<dbReference type="AlphaFoldDB" id="X1KV89"/>
<dbReference type="EMBL" id="BARU01046847">
    <property type="protein sequence ID" value="GAH94074.1"/>
    <property type="molecule type" value="Genomic_DNA"/>
</dbReference>
<dbReference type="InterPro" id="IPR008927">
    <property type="entry name" value="6-PGluconate_DH-like_C_sf"/>
</dbReference>
<gene>
    <name evidence="2" type="ORF">S03H2_70473</name>
</gene>
<feature type="non-terminal residue" evidence="2">
    <location>
        <position position="1"/>
    </location>
</feature>
<dbReference type="SUPFAM" id="SSF48179">
    <property type="entry name" value="6-phosphogluconate dehydrogenase C-terminal domain-like"/>
    <property type="match status" value="1"/>
</dbReference>
<protein>
    <recommendedName>
        <fullName evidence="1">UDP-glucose/GDP-mannose dehydrogenase dimerisation domain-containing protein</fullName>
    </recommendedName>
</protein>